<comment type="caution">
    <text evidence="1">The sequence shown here is derived from an EMBL/GenBank/DDBJ whole genome shotgun (WGS) entry which is preliminary data.</text>
</comment>
<proteinExistence type="predicted"/>
<name>A0A1G1Y8X8_9BACT</name>
<organism evidence="1 2">
    <name type="scientific">Candidatus Buchananbacteria bacterium RIFCSPHIGHO2_01_FULL_47_11b</name>
    <dbReference type="NCBI Taxonomy" id="1797537"/>
    <lineage>
        <taxon>Bacteria</taxon>
        <taxon>Candidatus Buchananiibacteriota</taxon>
    </lineage>
</organism>
<reference evidence="1 2" key="1">
    <citation type="journal article" date="2016" name="Nat. Commun.">
        <title>Thousands of microbial genomes shed light on interconnected biogeochemical processes in an aquifer system.</title>
        <authorList>
            <person name="Anantharaman K."/>
            <person name="Brown C.T."/>
            <person name="Hug L.A."/>
            <person name="Sharon I."/>
            <person name="Castelle C.J."/>
            <person name="Probst A.J."/>
            <person name="Thomas B.C."/>
            <person name="Singh A."/>
            <person name="Wilkins M.J."/>
            <person name="Karaoz U."/>
            <person name="Brodie E.L."/>
            <person name="Williams K.H."/>
            <person name="Hubbard S.S."/>
            <person name="Banfield J.F."/>
        </authorList>
    </citation>
    <scope>NUCLEOTIDE SEQUENCE [LARGE SCALE GENOMIC DNA]</scope>
</reference>
<protein>
    <recommendedName>
        <fullName evidence="3">Aminoglycoside phosphotransferase domain-containing protein</fullName>
    </recommendedName>
</protein>
<dbReference type="EMBL" id="MHIG01000001">
    <property type="protein sequence ID" value="OGY48286.1"/>
    <property type="molecule type" value="Genomic_DNA"/>
</dbReference>
<dbReference type="AlphaFoldDB" id="A0A1G1Y8X8"/>
<dbReference type="InterPro" id="IPR011009">
    <property type="entry name" value="Kinase-like_dom_sf"/>
</dbReference>
<evidence type="ECO:0000313" key="2">
    <source>
        <dbReference type="Proteomes" id="UP000178385"/>
    </source>
</evidence>
<dbReference type="Proteomes" id="UP000178385">
    <property type="component" value="Unassembled WGS sequence"/>
</dbReference>
<evidence type="ECO:0008006" key="3">
    <source>
        <dbReference type="Google" id="ProtNLM"/>
    </source>
</evidence>
<gene>
    <name evidence="1" type="ORF">A2840_02015</name>
</gene>
<dbReference type="SUPFAM" id="SSF56112">
    <property type="entry name" value="Protein kinase-like (PK-like)"/>
    <property type="match status" value="1"/>
</dbReference>
<sequence length="167" mass="19591">MRNYLSRIRKIKKQFAISEEEHFVAAPNGTHHRVFLSDSYVIRFRDDNPELLLREAQFLKQLDHPKIPEVLWSGKVNQIAAMVENRLPGKTMNVVWKTLPEIDQATIITQIVEFLQYQRTQTKEHVYSVSTGKKYKKFLDYLTDGMKQKIAGIKKLLVSKNSNKRME</sequence>
<evidence type="ECO:0000313" key="1">
    <source>
        <dbReference type="EMBL" id="OGY48286.1"/>
    </source>
</evidence>
<accession>A0A1G1Y8X8</accession>